<accession>A0A645IP76</accession>
<dbReference type="SUPFAM" id="SSF53807">
    <property type="entry name" value="Helical backbone' metal receptor"/>
    <property type="match status" value="1"/>
</dbReference>
<gene>
    <name evidence="1" type="ORF">SDC9_200324</name>
</gene>
<protein>
    <recommendedName>
        <fullName evidence="2">Fe/B12 periplasmic-binding domain-containing protein</fullName>
    </recommendedName>
</protein>
<proteinExistence type="predicted"/>
<dbReference type="AlphaFoldDB" id="A0A645IP76"/>
<name>A0A645IP76_9ZZZZ</name>
<comment type="caution">
    <text evidence="1">The sequence shown here is derived from an EMBL/GenBank/DDBJ whole genome shotgun (WGS) entry which is preliminary data.</text>
</comment>
<sequence>MKVFVVAGADFSTCAADSWGARLIGSTGARVMTDAGGTKIKDFPWYIFYGPQKLASEGKDAEVIITLRNIRRGVVSVSKEEIIKDLRFKDIPAVKNGMVWEMDEFDLMLPSIVRLDSSLLKCWQLIGNKAK</sequence>
<dbReference type="EMBL" id="VSSQ01118985">
    <property type="protein sequence ID" value="MPN52662.1"/>
    <property type="molecule type" value="Genomic_DNA"/>
</dbReference>
<evidence type="ECO:0000313" key="1">
    <source>
        <dbReference type="EMBL" id="MPN52662.1"/>
    </source>
</evidence>
<dbReference type="Gene3D" id="3.40.50.1980">
    <property type="entry name" value="Nitrogenase molybdenum iron protein domain"/>
    <property type="match status" value="1"/>
</dbReference>
<organism evidence="1">
    <name type="scientific">bioreactor metagenome</name>
    <dbReference type="NCBI Taxonomy" id="1076179"/>
    <lineage>
        <taxon>unclassified sequences</taxon>
        <taxon>metagenomes</taxon>
        <taxon>ecological metagenomes</taxon>
    </lineage>
</organism>
<evidence type="ECO:0008006" key="2">
    <source>
        <dbReference type="Google" id="ProtNLM"/>
    </source>
</evidence>
<reference evidence="1" key="1">
    <citation type="submission" date="2019-08" db="EMBL/GenBank/DDBJ databases">
        <authorList>
            <person name="Kucharzyk K."/>
            <person name="Murdoch R.W."/>
            <person name="Higgins S."/>
            <person name="Loffler F."/>
        </authorList>
    </citation>
    <scope>NUCLEOTIDE SEQUENCE</scope>
</reference>